<dbReference type="Proteomes" id="UP001140074">
    <property type="component" value="Unassembled WGS sequence"/>
</dbReference>
<evidence type="ECO:0000313" key="11">
    <source>
        <dbReference type="EMBL" id="KAJ2865965.1"/>
    </source>
</evidence>
<evidence type="ECO:0000256" key="5">
    <source>
        <dbReference type="ARBA" id="ARBA00022801"/>
    </source>
</evidence>
<keyword evidence="4 7" id="KW-0833">Ubl conjugation pathway</keyword>
<dbReference type="Gene3D" id="3.90.70.10">
    <property type="entry name" value="Cysteine proteinases"/>
    <property type="match status" value="1"/>
</dbReference>
<keyword evidence="5 7" id="KW-0378">Hydrolase</keyword>
<comment type="caution">
    <text evidence="11">The sequence shown here is derived from an EMBL/GenBank/DDBJ whole genome shotgun (WGS) entry which is preliminary data.</text>
</comment>
<feature type="coiled-coil region" evidence="8">
    <location>
        <begin position="299"/>
        <end position="326"/>
    </location>
</feature>
<keyword evidence="3 7" id="KW-0645">Protease</keyword>
<gene>
    <name evidence="11" type="primary">UBP1_1</name>
    <name evidence="11" type="ORF">GGH94_001888</name>
</gene>
<dbReference type="GO" id="GO:0005829">
    <property type="term" value="C:cytosol"/>
    <property type="evidence" value="ECO:0007669"/>
    <property type="project" value="TreeGrafter"/>
</dbReference>
<dbReference type="InterPro" id="IPR018200">
    <property type="entry name" value="USP_CS"/>
</dbReference>
<dbReference type="EMBL" id="JANBUY010000048">
    <property type="protein sequence ID" value="KAJ2865965.1"/>
    <property type="molecule type" value="Genomic_DNA"/>
</dbReference>
<sequence>MSLSAFQGGPRSLVLAATVSVASLLALAVMAASMTGSSTRQGKRSAGKTKSRNKHKQKVFMRGLYNLGNTCFMNSTLQSLASLEEFNTYADNCVRLLAAGSPTNSHSTDAEIAVQLNRVLEQLRPQASRVSAYSPRALVNSLSKKGRWMSSRAEQDAQELFQMVSSTLQATMRDSDPSLFNSDFLANNAPIENSIISTTSSSGSSHSAGSKQHPSRRRSSTAACRMPPFANPLLGMAASRIACVKCGYTAAIRHFTFDNLSLTVPRARSTTVEECLSMYTVIDQLDDFKCRYCTVVATLAQTRTDIQKCQAELAKLDASSKRAVRQSAILVAQTDQQHQLEQALASNPEAELKGIKLVSPQPGASTKQTMIARTPKILVLHLSRSIFLPTGDTVKNTVHVRLQPLLDISPFSTTGHMNTGASRPISGPDAFSGMTNTDLYARAQRNNCLYRLNAVVLHAGAHNSGHYVAYRRVPLSTTDDPSDEASVKAEQPWTEEGRWFMLSDAETSEVSIDTVLSAGTGYMLFYERL</sequence>
<dbReference type="SUPFAM" id="SSF54001">
    <property type="entry name" value="Cysteine proteinases"/>
    <property type="match status" value="1"/>
</dbReference>
<dbReference type="InterPro" id="IPR028889">
    <property type="entry name" value="USP"/>
</dbReference>
<evidence type="ECO:0000259" key="10">
    <source>
        <dbReference type="PROSITE" id="PS50235"/>
    </source>
</evidence>
<accession>A0A9W8IK50</accession>
<evidence type="ECO:0000256" key="1">
    <source>
        <dbReference type="ARBA" id="ARBA00000707"/>
    </source>
</evidence>
<feature type="domain" description="USP" evidence="10">
    <location>
        <begin position="62"/>
        <end position="529"/>
    </location>
</feature>
<dbReference type="PROSITE" id="PS00973">
    <property type="entry name" value="USP_2"/>
    <property type="match status" value="1"/>
</dbReference>
<keyword evidence="8" id="KW-0175">Coiled coil</keyword>
<evidence type="ECO:0000256" key="8">
    <source>
        <dbReference type="SAM" id="Coils"/>
    </source>
</evidence>
<dbReference type="GO" id="GO:0005634">
    <property type="term" value="C:nucleus"/>
    <property type="evidence" value="ECO:0007669"/>
    <property type="project" value="TreeGrafter"/>
</dbReference>
<dbReference type="GO" id="GO:0016579">
    <property type="term" value="P:protein deubiquitination"/>
    <property type="evidence" value="ECO:0007669"/>
    <property type="project" value="InterPro"/>
</dbReference>
<evidence type="ECO:0000256" key="2">
    <source>
        <dbReference type="ARBA" id="ARBA00009085"/>
    </source>
</evidence>
<evidence type="ECO:0000256" key="6">
    <source>
        <dbReference type="ARBA" id="ARBA00022807"/>
    </source>
</evidence>
<comment type="catalytic activity">
    <reaction evidence="1 7">
        <text>Thiol-dependent hydrolysis of ester, thioester, amide, peptide and isopeptide bonds formed by the C-terminal Gly of ubiquitin (a 76-residue protein attached to proteins as an intracellular targeting signal).</text>
        <dbReference type="EC" id="3.4.19.12"/>
    </reaction>
</comment>
<keyword evidence="12" id="KW-1185">Reference proteome</keyword>
<dbReference type="PROSITE" id="PS50235">
    <property type="entry name" value="USP_3"/>
    <property type="match status" value="1"/>
</dbReference>
<dbReference type="InterPro" id="IPR001394">
    <property type="entry name" value="Peptidase_C19_UCH"/>
</dbReference>
<dbReference type="GO" id="GO:0006508">
    <property type="term" value="P:proteolysis"/>
    <property type="evidence" value="ECO:0007669"/>
    <property type="project" value="UniProtKB-KW"/>
</dbReference>
<feature type="region of interest" description="Disordered" evidence="9">
    <location>
        <begin position="196"/>
        <end position="222"/>
    </location>
</feature>
<dbReference type="PANTHER" id="PTHR24006">
    <property type="entry name" value="UBIQUITIN CARBOXYL-TERMINAL HYDROLASE"/>
    <property type="match status" value="1"/>
</dbReference>
<evidence type="ECO:0000313" key="12">
    <source>
        <dbReference type="Proteomes" id="UP001140074"/>
    </source>
</evidence>
<name>A0A9W8IK50_9FUNG</name>
<dbReference type="GO" id="GO:0004843">
    <property type="term" value="F:cysteine-type deubiquitinase activity"/>
    <property type="evidence" value="ECO:0007669"/>
    <property type="project" value="UniProtKB-UniRule"/>
</dbReference>
<protein>
    <recommendedName>
        <fullName evidence="7">Ubiquitin carboxyl-terminal hydrolase</fullName>
        <ecNumber evidence="7">3.4.19.12</ecNumber>
    </recommendedName>
</protein>
<evidence type="ECO:0000256" key="4">
    <source>
        <dbReference type="ARBA" id="ARBA00022786"/>
    </source>
</evidence>
<dbReference type="InterPro" id="IPR038765">
    <property type="entry name" value="Papain-like_cys_pep_sf"/>
</dbReference>
<dbReference type="CDD" id="cd02662">
    <property type="entry name" value="Peptidase_C19F"/>
    <property type="match status" value="1"/>
</dbReference>
<evidence type="ECO:0000256" key="3">
    <source>
        <dbReference type="ARBA" id="ARBA00022670"/>
    </source>
</evidence>
<dbReference type="InterPro" id="IPR050164">
    <property type="entry name" value="Peptidase_C19"/>
</dbReference>
<keyword evidence="6 7" id="KW-0788">Thiol protease</keyword>
<feature type="compositionally biased region" description="Low complexity" evidence="9">
    <location>
        <begin position="196"/>
        <end position="210"/>
    </location>
</feature>
<evidence type="ECO:0000256" key="7">
    <source>
        <dbReference type="RuleBase" id="RU366025"/>
    </source>
</evidence>
<dbReference type="EC" id="3.4.19.12" evidence="7"/>
<organism evidence="11 12">
    <name type="scientific">Coemansia aciculifera</name>
    <dbReference type="NCBI Taxonomy" id="417176"/>
    <lineage>
        <taxon>Eukaryota</taxon>
        <taxon>Fungi</taxon>
        <taxon>Fungi incertae sedis</taxon>
        <taxon>Zoopagomycota</taxon>
        <taxon>Kickxellomycotina</taxon>
        <taxon>Kickxellomycetes</taxon>
        <taxon>Kickxellales</taxon>
        <taxon>Kickxellaceae</taxon>
        <taxon>Coemansia</taxon>
    </lineage>
</organism>
<proteinExistence type="inferred from homology"/>
<dbReference type="Pfam" id="PF00443">
    <property type="entry name" value="UCH"/>
    <property type="match status" value="1"/>
</dbReference>
<evidence type="ECO:0000256" key="9">
    <source>
        <dbReference type="SAM" id="MobiDB-lite"/>
    </source>
</evidence>
<dbReference type="AlphaFoldDB" id="A0A9W8IK50"/>
<dbReference type="PROSITE" id="PS00972">
    <property type="entry name" value="USP_1"/>
    <property type="match status" value="1"/>
</dbReference>
<reference evidence="11" key="1">
    <citation type="submission" date="2022-07" db="EMBL/GenBank/DDBJ databases">
        <title>Phylogenomic reconstructions and comparative analyses of Kickxellomycotina fungi.</title>
        <authorList>
            <person name="Reynolds N.K."/>
            <person name="Stajich J.E."/>
            <person name="Barry K."/>
            <person name="Grigoriev I.V."/>
            <person name="Crous P."/>
            <person name="Smith M.E."/>
        </authorList>
    </citation>
    <scope>NUCLEOTIDE SEQUENCE</scope>
    <source>
        <strain evidence="11">RSA 476</strain>
    </source>
</reference>
<comment type="similarity">
    <text evidence="2 7">Belongs to the peptidase C19 family.</text>
</comment>
<dbReference type="PANTHER" id="PTHR24006:SF888">
    <property type="entry name" value="UBIQUITIN CARBOXYL-TERMINAL HYDROLASE 30"/>
    <property type="match status" value="1"/>
</dbReference>